<organism evidence="2 3">
    <name type="scientific">Ruminococcus albus</name>
    <dbReference type="NCBI Taxonomy" id="1264"/>
    <lineage>
        <taxon>Bacteria</taxon>
        <taxon>Bacillati</taxon>
        <taxon>Bacillota</taxon>
        <taxon>Clostridia</taxon>
        <taxon>Eubacteriales</taxon>
        <taxon>Oscillospiraceae</taxon>
        <taxon>Ruminococcus</taxon>
    </lineage>
</organism>
<gene>
    <name evidence="2" type="ORF">SAMN02910406_02382</name>
</gene>
<proteinExistence type="predicted"/>
<dbReference type="Pfam" id="PF13569">
    <property type="entry name" value="DUF4132"/>
    <property type="match status" value="1"/>
</dbReference>
<protein>
    <recommendedName>
        <fullName evidence="1">DUF4132 domain-containing protein</fullName>
    </recommendedName>
</protein>
<dbReference type="OrthoDB" id="4770574at2"/>
<reference evidence="2 3" key="1">
    <citation type="submission" date="2016-10" db="EMBL/GenBank/DDBJ databases">
        <authorList>
            <person name="de Groot N.N."/>
        </authorList>
    </citation>
    <scope>NUCLEOTIDE SEQUENCE [LARGE SCALE GENOMIC DNA]</scope>
    <source>
        <strain evidence="2 3">AR67</strain>
    </source>
</reference>
<evidence type="ECO:0000313" key="3">
    <source>
        <dbReference type="Proteomes" id="UP000182192"/>
    </source>
</evidence>
<dbReference type="InterPro" id="IPR025406">
    <property type="entry name" value="DUF4132"/>
</dbReference>
<evidence type="ECO:0000259" key="1">
    <source>
        <dbReference type="Pfam" id="PF13569"/>
    </source>
</evidence>
<dbReference type="RefSeq" id="WP_074962043.1">
    <property type="nucleotide sequence ID" value="NZ_FOKQ01000021.1"/>
</dbReference>
<sequence length="1106" mass="126325">MAIKFPELEQIMLKSGFSKKLTADALEWLDISKERDMELFEKLTMQVNKPEEMIASAYRSAFRNDVIPHNSEELYRRIILMSYKLMDVNACWMLIPLNSQISDMDESAFCKLITDSFMEVYGDEAEARSLALRYAMYTSQFRIGHPDLPTESASYLKAAELTSDNIYTIKLMLCANALEYMSLSDESQNAVSMIKEIMNGDIKENDIYLLTALSSASFFDEELKEHFNKYVAEKANDIYDTISKYMKNRERTLDAFFSAEGTLTRDVLINMLRMRRHSEIPIRSAAKMQTEIFKSYMLDRSDLKDMVLMNNALKAVKPDESLNDDEIKKISREKTAEAVISDYKEKDKIKAYINGDISFDEVWPIVKSTKLGYHSYAECHYIGCLGEDDFITRCIAVLGGSVGRYSDHLKKIAGFDRDHIMGIVEKLLAVGVKIVYVLDIFSNIIEQFILYDGDREDFISSFASHVDDIAAVDITKCNASAKSIALSFFKNDENKYHKQIMSLAGDSSKAISEEVAEIVIKHPEWKNDVVKLLGSKRSSSRDSALTIIERQGTKVYIPELKKALSVEKTDKLKARIGSMLAVVSDEDSTVEKISAEEIVKEMTKGKKASKLDWLFKEPLFPVHKKDGTEADVNYIKALMLCFANSVGLKDPNADIIVAELVKKDVCRLANEVLIRWLNTPPEVKPQLLQDLEGTGYELPDSLFAQAKYKWVLYFASVYGGAEAMSVFDQLMDVWPLWQKGALAKEIPHAITLNGSSEYVMKVEYMSRKHRFNSIRKASADALLCASEKLGISKEEFADLLVPDLGFDENMCRTFDYESRRFKVYISPNLEPEIYCDGKKLKTMPKPAAGDNKQIADAAYKEFTAMKKMMKTVVAAQMVRLEDTMRTARTWTSQNWKKLFVVNPIMHRFAIGLIWGIYKDDKLEKSFRYLDDGSFTTVDDEEFIIPEDVKIGLVHPVELSDDELSAWKQQLKDYEIVQPFIQLRRSVYKPTEEEKNKDCIESFKGRVIKSKELASAMEKIGWRKGTVIDGPTICDFIREDIFARNNGIRATLEHSGIGVDVYRDEDADVTIEDLYFCKLPSCDRIKVNELSDRYFSEIIYQLNRVFP</sequence>
<dbReference type="Proteomes" id="UP000182192">
    <property type="component" value="Unassembled WGS sequence"/>
</dbReference>
<evidence type="ECO:0000313" key="2">
    <source>
        <dbReference type="EMBL" id="SFC79058.1"/>
    </source>
</evidence>
<name>A0A1I1M756_RUMAL</name>
<dbReference type="AlphaFoldDB" id="A0A1I1M756"/>
<feature type="domain" description="DUF4132" evidence="1">
    <location>
        <begin position="837"/>
        <end position="1021"/>
    </location>
</feature>
<accession>A0A1I1M756</accession>
<dbReference type="EMBL" id="FOKQ01000021">
    <property type="protein sequence ID" value="SFC79058.1"/>
    <property type="molecule type" value="Genomic_DNA"/>
</dbReference>